<dbReference type="InterPro" id="IPR006786">
    <property type="entry name" value="Pinin_SDK_MemA"/>
</dbReference>
<feature type="compositionally biased region" description="Basic and acidic residues" evidence="4">
    <location>
        <begin position="292"/>
        <end position="308"/>
    </location>
</feature>
<evidence type="ECO:0000256" key="2">
    <source>
        <dbReference type="ARBA" id="ARBA00023043"/>
    </source>
</evidence>
<feature type="repeat" description="ANK" evidence="3">
    <location>
        <begin position="414"/>
        <end position="452"/>
    </location>
</feature>
<reference evidence="6" key="1">
    <citation type="submission" date="2015-01" db="EMBL/GenBank/DDBJ databases">
        <title>The Genome Sequence of Cladophialophora bantiana CBS 173.52.</title>
        <authorList>
            <consortium name="The Broad Institute Genomics Platform"/>
            <person name="Cuomo C."/>
            <person name="de Hoog S."/>
            <person name="Gorbushina A."/>
            <person name="Stielow B."/>
            <person name="Teixiera M."/>
            <person name="Abouelleil A."/>
            <person name="Chapman S.B."/>
            <person name="Priest M."/>
            <person name="Young S.K."/>
            <person name="Wortman J."/>
            <person name="Nusbaum C."/>
            <person name="Birren B."/>
        </authorList>
    </citation>
    <scope>NUCLEOTIDE SEQUENCE [LARGE SCALE GENOMIC DNA]</scope>
    <source>
        <strain evidence="6">CBS 173.52</strain>
    </source>
</reference>
<feature type="repeat" description="ANK" evidence="3">
    <location>
        <begin position="381"/>
        <end position="413"/>
    </location>
</feature>
<dbReference type="EMBL" id="KN846983">
    <property type="protein sequence ID" value="KIW95878.1"/>
    <property type="molecule type" value="Genomic_DNA"/>
</dbReference>
<sequence>MISSAVLIPEEPQLDHAEQNGSLKRRQSSVSESSDSNKRPRLDSQTSTTASNNGGASPTAPSASSSATATAGSGHPSAMSPPPPRRRQTSSTLEQDKSRNRRLFGALLGTLSQSSNAPRRSSAGTKSNSSTTPLNARREEIESRQRERLKRESHEIAESARLKREQLERERRFEQLRWDEEAMRLRHRNIRAAAGFLQTKAEPRLYYKPWELRDSEEDTIKHQIEEVEARIQREADEFEEKKKVSGEEFKRERQKDKDIQQPSGSTTSPPEASSTEKVDDRLSAEGEADNQTSRDERSDHVGEERNESDQPSPRESSGPSKDNNVPANTHQTERRRSSSSKDQDDHDHGGEELERGQEDDNKEQVELLVHAGADVNCRSDSGFTVLHRAVQNPSIEIVDFLIKAGVNVNSQTNTGTTPLHCALRSQLRGSSSIREIVILLLEAGTDVNTHDAAGRTALDLCSHLDLPLSMSLLKAGVDPKEQCVTFLKAVSRGLSFAGHLEVAQWLIDRGYDINSGQEEAKAWPHDKHAARACNALLSLAANGPDNPERLAFLLKNGADIGTFSEEALRLAVQNNNPTLVRGLREVGVQLARAAVEATISKQHPRRRWLKSNIEEETGGEVKRVEEVSLSGRLEPKPRESLWTAA</sequence>
<name>A0A0D2HQZ5_CLAB1</name>
<feature type="domain" description="Pinin/SDK/MemA protein" evidence="5">
    <location>
        <begin position="94"/>
        <end position="225"/>
    </location>
</feature>
<evidence type="ECO:0000256" key="4">
    <source>
        <dbReference type="SAM" id="MobiDB-lite"/>
    </source>
</evidence>
<dbReference type="VEuPathDB" id="FungiDB:Z519_02943"/>
<dbReference type="InterPro" id="IPR050745">
    <property type="entry name" value="Multifunctional_regulatory"/>
</dbReference>
<dbReference type="RefSeq" id="XP_016622547.1">
    <property type="nucleotide sequence ID" value="XM_016760697.1"/>
</dbReference>
<feature type="compositionally biased region" description="Basic and acidic residues" evidence="4">
    <location>
        <begin position="136"/>
        <end position="153"/>
    </location>
</feature>
<evidence type="ECO:0000313" key="6">
    <source>
        <dbReference type="EMBL" id="KIW95878.1"/>
    </source>
</evidence>
<dbReference type="PROSITE" id="PS50088">
    <property type="entry name" value="ANK_REPEAT"/>
    <property type="match status" value="2"/>
</dbReference>
<dbReference type="OrthoDB" id="330772at2759"/>
<evidence type="ECO:0000256" key="3">
    <source>
        <dbReference type="PROSITE-ProRule" id="PRU00023"/>
    </source>
</evidence>
<dbReference type="Proteomes" id="UP000053789">
    <property type="component" value="Unassembled WGS sequence"/>
</dbReference>
<dbReference type="Pfam" id="PF04696">
    <property type="entry name" value="Pinin_SDK_memA"/>
    <property type="match status" value="1"/>
</dbReference>
<feature type="compositionally biased region" description="Polar residues" evidence="4">
    <location>
        <begin position="110"/>
        <end position="134"/>
    </location>
</feature>
<keyword evidence="7" id="KW-1185">Reference proteome</keyword>
<protein>
    <recommendedName>
        <fullName evidence="5">Pinin/SDK/MemA protein domain-containing protein</fullName>
    </recommendedName>
</protein>
<keyword evidence="1" id="KW-0677">Repeat</keyword>
<dbReference type="PANTHER" id="PTHR24189">
    <property type="entry name" value="MYOTROPHIN"/>
    <property type="match status" value="1"/>
</dbReference>
<dbReference type="GeneID" id="27695871"/>
<organism evidence="6 7">
    <name type="scientific">Cladophialophora bantiana (strain ATCC 10958 / CBS 173.52 / CDC B-1940 / NIH 8579)</name>
    <name type="common">Xylohypha bantiana</name>
    <dbReference type="NCBI Taxonomy" id="1442370"/>
    <lineage>
        <taxon>Eukaryota</taxon>
        <taxon>Fungi</taxon>
        <taxon>Dikarya</taxon>
        <taxon>Ascomycota</taxon>
        <taxon>Pezizomycotina</taxon>
        <taxon>Eurotiomycetes</taxon>
        <taxon>Chaetothyriomycetidae</taxon>
        <taxon>Chaetothyriales</taxon>
        <taxon>Herpotrichiellaceae</taxon>
        <taxon>Cladophialophora</taxon>
    </lineage>
</organism>
<feature type="compositionally biased region" description="Polar residues" evidence="4">
    <location>
        <begin position="43"/>
        <end position="53"/>
    </location>
</feature>
<evidence type="ECO:0000259" key="5">
    <source>
        <dbReference type="Pfam" id="PF04696"/>
    </source>
</evidence>
<keyword evidence="2 3" id="KW-0040">ANK repeat</keyword>
<feature type="compositionally biased region" description="Low complexity" evidence="4">
    <location>
        <begin position="54"/>
        <end position="78"/>
    </location>
</feature>
<proteinExistence type="predicted"/>
<feature type="compositionally biased region" description="Polar residues" evidence="4">
    <location>
        <begin position="309"/>
        <end position="330"/>
    </location>
</feature>
<feature type="compositionally biased region" description="Basic and acidic residues" evidence="4">
    <location>
        <begin position="274"/>
        <end position="284"/>
    </location>
</feature>
<dbReference type="InterPro" id="IPR036770">
    <property type="entry name" value="Ankyrin_rpt-contain_sf"/>
</dbReference>
<gene>
    <name evidence="6" type="ORF">Z519_02943</name>
</gene>
<feature type="compositionally biased region" description="Low complexity" evidence="4">
    <location>
        <begin position="262"/>
        <end position="273"/>
    </location>
</feature>
<dbReference type="PROSITE" id="PS50297">
    <property type="entry name" value="ANK_REP_REGION"/>
    <property type="match status" value="2"/>
</dbReference>
<accession>A0A0D2HQZ5</accession>
<dbReference type="InterPro" id="IPR002110">
    <property type="entry name" value="Ankyrin_rpt"/>
</dbReference>
<dbReference type="SMART" id="SM00248">
    <property type="entry name" value="ANK"/>
    <property type="match status" value="5"/>
</dbReference>
<feature type="compositionally biased region" description="Basic and acidic residues" evidence="4">
    <location>
        <begin position="331"/>
        <end position="361"/>
    </location>
</feature>
<dbReference type="SUPFAM" id="SSF48403">
    <property type="entry name" value="Ankyrin repeat"/>
    <property type="match status" value="1"/>
</dbReference>
<feature type="compositionally biased region" description="Basic and acidic residues" evidence="4">
    <location>
        <begin position="233"/>
        <end position="259"/>
    </location>
</feature>
<dbReference type="HOGENOM" id="CLU_424512_0_0_1"/>
<evidence type="ECO:0000313" key="7">
    <source>
        <dbReference type="Proteomes" id="UP000053789"/>
    </source>
</evidence>
<feature type="region of interest" description="Disordered" evidence="4">
    <location>
        <begin position="1"/>
        <end position="153"/>
    </location>
</feature>
<dbReference type="AlphaFoldDB" id="A0A0D2HQZ5"/>
<dbReference type="Gene3D" id="1.25.40.20">
    <property type="entry name" value="Ankyrin repeat-containing domain"/>
    <property type="match status" value="2"/>
</dbReference>
<dbReference type="Pfam" id="PF12796">
    <property type="entry name" value="Ank_2"/>
    <property type="match status" value="1"/>
</dbReference>
<feature type="region of interest" description="Disordered" evidence="4">
    <location>
        <begin position="233"/>
        <end position="361"/>
    </location>
</feature>
<evidence type="ECO:0000256" key="1">
    <source>
        <dbReference type="ARBA" id="ARBA00022737"/>
    </source>
</evidence>